<dbReference type="Proteomes" id="UP000050761">
    <property type="component" value="Unassembled WGS sequence"/>
</dbReference>
<feature type="compositionally biased region" description="Basic and acidic residues" evidence="1">
    <location>
        <begin position="69"/>
        <end position="87"/>
    </location>
</feature>
<feature type="compositionally biased region" description="Basic residues" evidence="1">
    <location>
        <begin position="1"/>
        <end position="10"/>
    </location>
</feature>
<feature type="compositionally biased region" description="Basic and acidic residues" evidence="1">
    <location>
        <begin position="39"/>
        <end position="55"/>
    </location>
</feature>
<reference evidence="2 3" key="1">
    <citation type="submission" date="2018-11" db="EMBL/GenBank/DDBJ databases">
        <authorList>
            <consortium name="Pathogen Informatics"/>
        </authorList>
    </citation>
    <scope>NUCLEOTIDE SEQUENCE [LARGE SCALE GENOMIC DNA]</scope>
</reference>
<protein>
    <submittedName>
        <fullName evidence="4">IBB domain-containing protein</fullName>
    </submittedName>
</protein>
<reference evidence="4" key="2">
    <citation type="submission" date="2019-09" db="UniProtKB">
        <authorList>
            <consortium name="WormBaseParasite"/>
        </authorList>
    </citation>
    <scope>IDENTIFICATION</scope>
</reference>
<organism evidence="3 4">
    <name type="scientific">Heligmosomoides polygyrus</name>
    <name type="common">Parasitic roundworm</name>
    <dbReference type="NCBI Taxonomy" id="6339"/>
    <lineage>
        <taxon>Eukaryota</taxon>
        <taxon>Metazoa</taxon>
        <taxon>Ecdysozoa</taxon>
        <taxon>Nematoda</taxon>
        <taxon>Chromadorea</taxon>
        <taxon>Rhabditida</taxon>
        <taxon>Rhabditina</taxon>
        <taxon>Rhabditomorpha</taxon>
        <taxon>Strongyloidea</taxon>
        <taxon>Heligmosomidae</taxon>
        <taxon>Heligmosomoides</taxon>
    </lineage>
</organism>
<dbReference type="AlphaFoldDB" id="A0A183FNJ7"/>
<evidence type="ECO:0000313" key="3">
    <source>
        <dbReference type="Proteomes" id="UP000050761"/>
    </source>
</evidence>
<feature type="region of interest" description="Disordered" evidence="1">
    <location>
        <begin position="1"/>
        <end position="118"/>
    </location>
</feature>
<accession>A0A3P7XVZ0</accession>
<dbReference type="WBParaSite" id="HPBE_0000907801-mRNA-1">
    <property type="protein sequence ID" value="HPBE_0000907801-mRNA-1"/>
    <property type="gene ID" value="HPBE_0000907801"/>
</dbReference>
<evidence type="ECO:0000313" key="4">
    <source>
        <dbReference type="WBParaSite" id="HPBE_0000907801-mRNA-1"/>
    </source>
</evidence>
<accession>A0A183FNJ7</accession>
<gene>
    <name evidence="2" type="ORF">HPBE_LOCUS9079</name>
</gene>
<feature type="compositionally biased region" description="Polar residues" evidence="1">
    <location>
        <begin position="19"/>
        <end position="29"/>
    </location>
</feature>
<name>A0A183FNJ7_HELPZ</name>
<evidence type="ECO:0000256" key="1">
    <source>
        <dbReference type="SAM" id="MobiDB-lite"/>
    </source>
</evidence>
<sequence length="118" mass="13788">MCTATRRCRLRGLPGDNAVSASSNNQYPSRQQQQEQEQEEARRRQKKRDDDEKRRRFDKRRRLSTPELGTEHDKGHWRTRPPERRNVADPLMNGALSALRSDDDDDDDDSVAAIDQRV</sequence>
<evidence type="ECO:0000313" key="2">
    <source>
        <dbReference type="EMBL" id="VDO79116.1"/>
    </source>
</evidence>
<keyword evidence="3" id="KW-1185">Reference proteome</keyword>
<dbReference type="EMBL" id="UZAH01026339">
    <property type="protein sequence ID" value="VDO79116.1"/>
    <property type="molecule type" value="Genomic_DNA"/>
</dbReference>
<proteinExistence type="predicted"/>